<evidence type="ECO:0000313" key="2">
    <source>
        <dbReference type="Proteomes" id="UP000483820"/>
    </source>
</evidence>
<proteinExistence type="predicted"/>
<comment type="caution">
    <text evidence="1">The sequence shown here is derived from an EMBL/GenBank/DDBJ whole genome shotgun (WGS) entry which is preliminary data.</text>
</comment>
<dbReference type="GeneID" id="78775790"/>
<name>A0A6A5GR33_CAERE</name>
<dbReference type="Proteomes" id="UP000483820">
    <property type="component" value="Chromosome IV"/>
</dbReference>
<dbReference type="EMBL" id="WUAV01000004">
    <property type="protein sequence ID" value="KAF1757053.1"/>
    <property type="molecule type" value="Genomic_DNA"/>
</dbReference>
<sequence>MGEIKKKEQLKRRGVQGPNPFVHCASDVSILRLLCPCGLLLLLCIFLVHREFVLVDNLELSTEIDFGGLLLLQFVELSFGLRHLLQCWFYAENVILYEGYRGESLV</sequence>
<protein>
    <submittedName>
        <fullName evidence="1">Uncharacterized protein</fullName>
    </submittedName>
</protein>
<dbReference type="KEGG" id="crq:GCK72_013508"/>
<accession>A0A6A5GR33</accession>
<evidence type="ECO:0000313" key="1">
    <source>
        <dbReference type="EMBL" id="KAF1757053.1"/>
    </source>
</evidence>
<gene>
    <name evidence="1" type="ORF">GCK72_013508</name>
</gene>
<dbReference type="CTD" id="78775790"/>
<organism evidence="1 2">
    <name type="scientific">Caenorhabditis remanei</name>
    <name type="common">Caenorhabditis vulgaris</name>
    <dbReference type="NCBI Taxonomy" id="31234"/>
    <lineage>
        <taxon>Eukaryota</taxon>
        <taxon>Metazoa</taxon>
        <taxon>Ecdysozoa</taxon>
        <taxon>Nematoda</taxon>
        <taxon>Chromadorea</taxon>
        <taxon>Rhabditida</taxon>
        <taxon>Rhabditina</taxon>
        <taxon>Rhabditomorpha</taxon>
        <taxon>Rhabditoidea</taxon>
        <taxon>Rhabditidae</taxon>
        <taxon>Peloderinae</taxon>
        <taxon>Caenorhabditis</taxon>
    </lineage>
</organism>
<dbReference type="RefSeq" id="XP_053584647.1">
    <property type="nucleotide sequence ID" value="XM_053729875.1"/>
</dbReference>
<dbReference type="AlphaFoldDB" id="A0A6A5GR33"/>
<reference evidence="1 2" key="1">
    <citation type="submission" date="2019-12" db="EMBL/GenBank/DDBJ databases">
        <title>Chromosome-level assembly of the Caenorhabditis remanei genome.</title>
        <authorList>
            <person name="Teterina A.A."/>
            <person name="Willis J.H."/>
            <person name="Phillips P.C."/>
        </authorList>
    </citation>
    <scope>NUCLEOTIDE SEQUENCE [LARGE SCALE GENOMIC DNA]</scope>
    <source>
        <strain evidence="1 2">PX506</strain>
        <tissue evidence="1">Whole organism</tissue>
    </source>
</reference>